<accession>A0A8K0MIK4</accession>
<feature type="region of interest" description="Disordered" evidence="6">
    <location>
        <begin position="281"/>
        <end position="303"/>
    </location>
</feature>
<evidence type="ECO:0000256" key="4">
    <source>
        <dbReference type="ARBA" id="ARBA00022958"/>
    </source>
</evidence>
<evidence type="ECO:0000256" key="5">
    <source>
        <dbReference type="ARBA" id="ARBA00023303"/>
    </source>
</evidence>
<dbReference type="GO" id="GO:0005249">
    <property type="term" value="F:voltage-gated potassium channel activity"/>
    <property type="evidence" value="ECO:0007669"/>
    <property type="project" value="InterPro"/>
</dbReference>
<evidence type="ECO:0000313" key="9">
    <source>
        <dbReference type="EMBL" id="KAF3447336.1"/>
    </source>
</evidence>
<sequence length="303" mass="33308">MPLLGMKNIERQKMKHADFTSKVGDGVPTLETKWREKSEHITVDMRERVHSPPQTTTSTHTHSPPTATDTAAKGTTSTHTHSPPTATDDPGPALASNVNVASSHSLTRLLLMMAAITLQPSHGDSSTNPRPPPGDPDSPAIPQPRRRSMMRMPSALLIELWSSYLFSFTAASRSVFHYLATIPPPPLSECDSCATWLTSLELRDGIDYSDITNVAKWKRYFMSLYFALITMSTVGYGAIHPVNFIEMVFAGTFVVANFVVTGYLSAMLAVLIEKLSTFAPDKSSTSCQEHSRGDWREKIAAQE</sequence>
<dbReference type="EMBL" id="VOIH02000005">
    <property type="protein sequence ID" value="KAF3447336.1"/>
    <property type="molecule type" value="Genomic_DNA"/>
</dbReference>
<feature type="region of interest" description="Disordered" evidence="6">
    <location>
        <begin position="120"/>
        <end position="145"/>
    </location>
</feature>
<protein>
    <recommendedName>
        <fullName evidence="8">Potassium channel domain-containing protein</fullName>
    </recommendedName>
</protein>
<proteinExistence type="predicted"/>
<feature type="compositionally biased region" description="Pro residues" evidence="6">
    <location>
        <begin position="129"/>
        <end position="142"/>
    </location>
</feature>
<dbReference type="SUPFAM" id="SSF81324">
    <property type="entry name" value="Voltage-gated potassium channels"/>
    <property type="match status" value="1"/>
</dbReference>
<dbReference type="PANTHER" id="PTHR45743:SF3">
    <property type="entry name" value="POTASSIUM CHANNEL SKOR"/>
    <property type="match status" value="1"/>
</dbReference>
<dbReference type="PANTHER" id="PTHR45743">
    <property type="entry name" value="POTASSIUM CHANNEL AKT1"/>
    <property type="match status" value="1"/>
</dbReference>
<evidence type="ECO:0000259" key="8">
    <source>
        <dbReference type="Pfam" id="PF07885"/>
    </source>
</evidence>
<keyword evidence="3" id="KW-0406">Ion transport</keyword>
<keyword evidence="7" id="KW-0812">Transmembrane</keyword>
<keyword evidence="5" id="KW-0407">Ion channel</keyword>
<name>A0A8K0MIK4_9ROSA</name>
<organism evidence="9 10">
    <name type="scientific">Rhamnella rubrinervis</name>
    <dbReference type="NCBI Taxonomy" id="2594499"/>
    <lineage>
        <taxon>Eukaryota</taxon>
        <taxon>Viridiplantae</taxon>
        <taxon>Streptophyta</taxon>
        <taxon>Embryophyta</taxon>
        <taxon>Tracheophyta</taxon>
        <taxon>Spermatophyta</taxon>
        <taxon>Magnoliopsida</taxon>
        <taxon>eudicotyledons</taxon>
        <taxon>Gunneridae</taxon>
        <taxon>Pentapetalae</taxon>
        <taxon>rosids</taxon>
        <taxon>fabids</taxon>
        <taxon>Rosales</taxon>
        <taxon>Rhamnaceae</taxon>
        <taxon>rhamnoid group</taxon>
        <taxon>Rhamneae</taxon>
        <taxon>Rhamnella</taxon>
    </lineage>
</organism>
<evidence type="ECO:0000256" key="3">
    <source>
        <dbReference type="ARBA" id="ARBA00022882"/>
    </source>
</evidence>
<dbReference type="AlphaFoldDB" id="A0A8K0MIK4"/>
<keyword evidence="7" id="KW-1133">Transmembrane helix</keyword>
<feature type="domain" description="Potassium channel" evidence="8">
    <location>
        <begin position="217"/>
        <end position="273"/>
    </location>
</feature>
<keyword evidence="4" id="KW-0630">Potassium</keyword>
<gene>
    <name evidence="9" type="ORF">FNV43_RR12522</name>
</gene>
<dbReference type="Proteomes" id="UP000796880">
    <property type="component" value="Unassembled WGS sequence"/>
</dbReference>
<dbReference type="InterPro" id="IPR013099">
    <property type="entry name" value="K_chnl_dom"/>
</dbReference>
<feature type="compositionally biased region" description="Basic and acidic residues" evidence="6">
    <location>
        <begin position="41"/>
        <end position="50"/>
    </location>
</feature>
<feature type="transmembrane region" description="Helical" evidence="7">
    <location>
        <begin position="248"/>
        <end position="272"/>
    </location>
</feature>
<evidence type="ECO:0000256" key="6">
    <source>
        <dbReference type="SAM" id="MobiDB-lite"/>
    </source>
</evidence>
<evidence type="ECO:0000256" key="2">
    <source>
        <dbReference type="ARBA" id="ARBA00022826"/>
    </source>
</evidence>
<dbReference type="Gene3D" id="1.10.287.70">
    <property type="match status" value="1"/>
</dbReference>
<keyword evidence="7" id="KW-0472">Membrane</keyword>
<dbReference type="InterPro" id="IPR045319">
    <property type="entry name" value="KAT/AKT"/>
</dbReference>
<keyword evidence="2" id="KW-0631">Potassium channel</keyword>
<comment type="caution">
    <text evidence="9">The sequence shown here is derived from an EMBL/GenBank/DDBJ whole genome shotgun (WGS) entry which is preliminary data.</text>
</comment>
<feature type="transmembrane region" description="Helical" evidence="7">
    <location>
        <begin position="220"/>
        <end position="239"/>
    </location>
</feature>
<keyword evidence="1" id="KW-0633">Potassium transport</keyword>
<feature type="compositionally biased region" description="Low complexity" evidence="6">
    <location>
        <begin position="51"/>
        <end position="85"/>
    </location>
</feature>
<evidence type="ECO:0000256" key="7">
    <source>
        <dbReference type="SAM" id="Phobius"/>
    </source>
</evidence>
<evidence type="ECO:0000256" key="1">
    <source>
        <dbReference type="ARBA" id="ARBA00022538"/>
    </source>
</evidence>
<keyword evidence="10" id="KW-1185">Reference proteome</keyword>
<dbReference type="Pfam" id="PF07885">
    <property type="entry name" value="Ion_trans_2"/>
    <property type="match status" value="1"/>
</dbReference>
<feature type="compositionally biased region" description="Basic and acidic residues" evidence="6">
    <location>
        <begin position="289"/>
        <end position="303"/>
    </location>
</feature>
<reference evidence="9" key="1">
    <citation type="submission" date="2020-03" db="EMBL/GenBank/DDBJ databases">
        <title>A high-quality chromosome-level genome assembly of a woody plant with both climbing and erect habits, Rhamnella rubrinervis.</title>
        <authorList>
            <person name="Lu Z."/>
            <person name="Yang Y."/>
            <person name="Zhu X."/>
            <person name="Sun Y."/>
        </authorList>
    </citation>
    <scope>NUCLEOTIDE SEQUENCE</scope>
    <source>
        <strain evidence="9">BYM</strain>
        <tissue evidence="9">Leaf</tissue>
    </source>
</reference>
<keyword evidence="3" id="KW-0851">Voltage-gated channel</keyword>
<dbReference type="OrthoDB" id="426293at2759"/>
<dbReference type="GO" id="GO:0034702">
    <property type="term" value="C:monoatomic ion channel complex"/>
    <property type="evidence" value="ECO:0007669"/>
    <property type="project" value="UniProtKB-KW"/>
</dbReference>
<evidence type="ECO:0000313" key="10">
    <source>
        <dbReference type="Proteomes" id="UP000796880"/>
    </source>
</evidence>
<feature type="region of interest" description="Disordered" evidence="6">
    <location>
        <begin position="41"/>
        <end position="97"/>
    </location>
</feature>
<keyword evidence="3" id="KW-0813">Transport</keyword>